<dbReference type="PANTHER" id="PTHR43190">
    <property type="entry name" value="N-ACETYL-D-GLUCOSAMINE KINASE"/>
    <property type="match status" value="1"/>
</dbReference>
<dbReference type="Gene3D" id="3.30.420.40">
    <property type="match status" value="2"/>
</dbReference>
<keyword evidence="3" id="KW-1185">Reference proteome</keyword>
<dbReference type="AlphaFoldDB" id="A0A949N3N0"/>
<sequence>MSASWVLGVDSGGSGLRIALARAETGTGARSGGTPARAPEPVGRVHRFEPLRTGSDGIDSAQLLDRLLPSARGLLAEAGAERPEAVCIGAAGMATLGDGLRGTLPGALRRELGVVRLALAADTVAGYAAALGEEPGAVVAAGTGMMALGTDLRQWRRADGWGHLLGDCGGGAWIGRAGLECAMRAHDGRTGGSAALLARAERRFGPAGELPGQLYPRTDRPAVLASFAPDVADLAASGDPRAISIMSGAAEEIAVSAVAAMPALPSARLALTGGLLELGEALTAPLLRQLAERLPDTAVSRAEGQPLAGALRLAAALPEGRLRLPVDGRLLSVF</sequence>
<organism evidence="2 3">
    <name type="scientific">Streptomyces tardus</name>
    <dbReference type="NCBI Taxonomy" id="2780544"/>
    <lineage>
        <taxon>Bacteria</taxon>
        <taxon>Bacillati</taxon>
        <taxon>Actinomycetota</taxon>
        <taxon>Actinomycetes</taxon>
        <taxon>Kitasatosporales</taxon>
        <taxon>Streptomycetaceae</taxon>
        <taxon>Streptomyces</taxon>
    </lineage>
</organism>
<dbReference type="Proteomes" id="UP000694501">
    <property type="component" value="Unassembled WGS sequence"/>
</dbReference>
<reference evidence="2" key="1">
    <citation type="submission" date="2021-06" db="EMBL/GenBank/DDBJ databases">
        <title>Sequencing of actinobacteria type strains.</title>
        <authorList>
            <person name="Nguyen G.-S."/>
            <person name="Wentzel A."/>
        </authorList>
    </citation>
    <scope>NUCLEOTIDE SEQUENCE</scope>
    <source>
        <strain evidence="2">P38-E01</strain>
    </source>
</reference>
<dbReference type="InterPro" id="IPR052519">
    <property type="entry name" value="Euk-type_GlcNAc_Kinase"/>
</dbReference>
<dbReference type="RefSeq" id="WP_211042103.1">
    <property type="nucleotide sequence ID" value="NZ_JAELVF020000002.1"/>
</dbReference>
<protein>
    <submittedName>
        <fullName evidence="2">ATPase</fullName>
    </submittedName>
</protein>
<evidence type="ECO:0000259" key="1">
    <source>
        <dbReference type="Pfam" id="PF01869"/>
    </source>
</evidence>
<dbReference type="InterPro" id="IPR002731">
    <property type="entry name" value="ATPase_BadF"/>
</dbReference>
<proteinExistence type="predicted"/>
<dbReference type="PANTHER" id="PTHR43190:SF3">
    <property type="entry name" value="N-ACETYL-D-GLUCOSAMINE KINASE"/>
    <property type="match status" value="1"/>
</dbReference>
<dbReference type="Pfam" id="PF01869">
    <property type="entry name" value="BcrAD_BadFG"/>
    <property type="match status" value="1"/>
</dbReference>
<dbReference type="SUPFAM" id="SSF53067">
    <property type="entry name" value="Actin-like ATPase domain"/>
    <property type="match status" value="1"/>
</dbReference>
<accession>A0A949N3N0</accession>
<dbReference type="InterPro" id="IPR043129">
    <property type="entry name" value="ATPase_NBD"/>
</dbReference>
<gene>
    <name evidence="2" type="ORF">JGS22_021920</name>
</gene>
<evidence type="ECO:0000313" key="3">
    <source>
        <dbReference type="Proteomes" id="UP000694501"/>
    </source>
</evidence>
<name>A0A949N3N0_9ACTN</name>
<dbReference type="EMBL" id="JAELVF020000002">
    <property type="protein sequence ID" value="MBU7600215.1"/>
    <property type="molecule type" value="Genomic_DNA"/>
</dbReference>
<evidence type="ECO:0000313" key="2">
    <source>
        <dbReference type="EMBL" id="MBU7600215.1"/>
    </source>
</evidence>
<comment type="caution">
    <text evidence="2">The sequence shown here is derived from an EMBL/GenBank/DDBJ whole genome shotgun (WGS) entry which is preliminary data.</text>
</comment>
<feature type="domain" description="ATPase BadF/BadG/BcrA/BcrD type" evidence="1">
    <location>
        <begin position="7"/>
        <end position="278"/>
    </location>
</feature>